<sequence length="192" mass="21317">MQDQKLNIRFAVVTGMILVAALFRIFPHPLNFSPVAAMGLFGAAYFSKRWLAFLVPVLAVFASDIVINNVIYAHYFEGFTVFYEGFFWQYGSYLLIVLFGLGVLSKVTLPRILGGAIGAGAIFFLVSNFGVWLGSPMYPQSIGGLMACYGAGWPFYQATFAGDLIFTSVMFGAYEFIKLRYPALDFQTQRIA</sequence>
<dbReference type="AlphaFoldDB" id="A0A098S6F2"/>
<comment type="caution">
    <text evidence="2">The sequence shown here is derived from an EMBL/GenBank/DDBJ whole genome shotgun (WGS) entry which is preliminary data.</text>
</comment>
<feature type="transmembrane region" description="Helical" evidence="1">
    <location>
        <begin position="54"/>
        <end position="75"/>
    </location>
</feature>
<organism evidence="2 3">
    <name type="scientific">Phaeodactylibacter xiamenensis</name>
    <dbReference type="NCBI Taxonomy" id="1524460"/>
    <lineage>
        <taxon>Bacteria</taxon>
        <taxon>Pseudomonadati</taxon>
        <taxon>Bacteroidota</taxon>
        <taxon>Saprospiria</taxon>
        <taxon>Saprospirales</taxon>
        <taxon>Haliscomenobacteraceae</taxon>
        <taxon>Phaeodactylibacter</taxon>
    </lineage>
</organism>
<feature type="transmembrane region" description="Helical" evidence="1">
    <location>
        <begin position="87"/>
        <end position="105"/>
    </location>
</feature>
<feature type="transmembrane region" description="Helical" evidence="1">
    <location>
        <begin position="155"/>
        <end position="177"/>
    </location>
</feature>
<evidence type="ECO:0000313" key="3">
    <source>
        <dbReference type="Proteomes" id="UP000029736"/>
    </source>
</evidence>
<feature type="transmembrane region" description="Helical" evidence="1">
    <location>
        <begin position="112"/>
        <end position="135"/>
    </location>
</feature>
<evidence type="ECO:0000313" key="2">
    <source>
        <dbReference type="EMBL" id="KGE87666.1"/>
    </source>
</evidence>
<keyword evidence="1" id="KW-0472">Membrane</keyword>
<keyword evidence="1" id="KW-1133">Transmembrane helix</keyword>
<gene>
    <name evidence="2" type="ORF">IX84_14105</name>
</gene>
<evidence type="ECO:0000256" key="1">
    <source>
        <dbReference type="SAM" id="Phobius"/>
    </source>
</evidence>
<dbReference type="InterPro" id="IPR046487">
    <property type="entry name" value="DUF6580"/>
</dbReference>
<dbReference type="EMBL" id="JPOS01000034">
    <property type="protein sequence ID" value="KGE87666.1"/>
    <property type="molecule type" value="Genomic_DNA"/>
</dbReference>
<dbReference type="OrthoDB" id="9806699at2"/>
<keyword evidence="3" id="KW-1185">Reference proteome</keyword>
<accession>A0A098S6F2</accession>
<protein>
    <recommendedName>
        <fullName evidence="4">Proton-coupled thiamine transporter YuaJ</fullName>
    </recommendedName>
</protein>
<evidence type="ECO:0008006" key="4">
    <source>
        <dbReference type="Google" id="ProtNLM"/>
    </source>
</evidence>
<dbReference type="Pfam" id="PF20221">
    <property type="entry name" value="DUF6580"/>
    <property type="match status" value="1"/>
</dbReference>
<keyword evidence="1" id="KW-0812">Transmembrane</keyword>
<name>A0A098S6F2_9BACT</name>
<dbReference type="Proteomes" id="UP000029736">
    <property type="component" value="Unassembled WGS sequence"/>
</dbReference>
<reference evidence="2 3" key="1">
    <citation type="journal article" date="2014" name="Int. J. Syst. Evol. Microbiol.">
        <title>Phaeodactylibacter xiamenensis gen. nov., sp. nov., a member of the family Saprospiraceae isolated from the marine alga Phaeodactylum tricornutum.</title>
        <authorList>
            <person name="Chen Z.Jr."/>
            <person name="Lei X."/>
            <person name="Lai Q."/>
            <person name="Li Y."/>
            <person name="Zhang B."/>
            <person name="Zhang J."/>
            <person name="Zhang H."/>
            <person name="Yang L."/>
            <person name="Zheng W."/>
            <person name="Tian Y."/>
            <person name="Yu Z."/>
            <person name="Xu H.Jr."/>
            <person name="Zheng T."/>
        </authorList>
    </citation>
    <scope>NUCLEOTIDE SEQUENCE [LARGE SCALE GENOMIC DNA]</scope>
    <source>
        <strain evidence="2 3">KD52</strain>
    </source>
</reference>
<dbReference type="RefSeq" id="WP_044221482.1">
    <property type="nucleotide sequence ID" value="NZ_JBKAGJ010000029.1"/>
</dbReference>
<feature type="transmembrane region" description="Helical" evidence="1">
    <location>
        <begin position="7"/>
        <end position="26"/>
    </location>
</feature>
<proteinExistence type="predicted"/>
<feature type="transmembrane region" description="Helical" evidence="1">
    <location>
        <begin position="32"/>
        <end position="47"/>
    </location>
</feature>